<gene>
    <name evidence="1" type="ORF">DFP89_109141</name>
</gene>
<dbReference type="InterPro" id="IPR023214">
    <property type="entry name" value="HAD_sf"/>
</dbReference>
<name>A0A368YYA8_9RHOB</name>
<protein>
    <submittedName>
        <fullName evidence="1">2-haloacid dehalogenase</fullName>
    </submittedName>
</protein>
<dbReference type="SFLD" id="SFLDS00003">
    <property type="entry name" value="Haloacid_Dehalogenase"/>
    <property type="match status" value="1"/>
</dbReference>
<dbReference type="RefSeq" id="WP_114349307.1">
    <property type="nucleotide sequence ID" value="NZ_QPJL01000009.1"/>
</dbReference>
<sequence>MKNVIFDLGAVLIEWDPAFAFADIFTTREAAEAWLERVDFDSWNRFQDGGRSFDDGVAVARAAHGDEARHLEGYLDAYPLTIQTPVPGSWEIAEALLARGVPLYAITNWSAETWPHALALYPRLEAIFNDIVVSGQVKQLKPAAAIYRLLMDRNGLEARDCIFIDDSMANVEGARAVGMDAIHFTGAEALGRELAARGVF</sequence>
<dbReference type="Pfam" id="PF00702">
    <property type="entry name" value="Hydrolase"/>
    <property type="match status" value="1"/>
</dbReference>
<dbReference type="CDD" id="cd02603">
    <property type="entry name" value="HAD_sEH-N_like"/>
    <property type="match status" value="1"/>
</dbReference>
<dbReference type="Proteomes" id="UP000253345">
    <property type="component" value="Unassembled WGS sequence"/>
</dbReference>
<dbReference type="EMBL" id="QPJL01000009">
    <property type="protein sequence ID" value="RCW83957.1"/>
    <property type="molecule type" value="Genomic_DNA"/>
</dbReference>
<dbReference type="PANTHER" id="PTHR43611:SF3">
    <property type="entry name" value="FLAVIN MONONUCLEOTIDE HYDROLASE 1, CHLOROPLATIC"/>
    <property type="match status" value="1"/>
</dbReference>
<dbReference type="PRINTS" id="PR00413">
    <property type="entry name" value="HADHALOGNASE"/>
</dbReference>
<dbReference type="InterPro" id="IPR006439">
    <property type="entry name" value="HAD-SF_hydro_IA"/>
</dbReference>
<reference evidence="1 2" key="1">
    <citation type="submission" date="2018-07" db="EMBL/GenBank/DDBJ databases">
        <title>Genomic Encyclopedia of Type Strains, Phase III (KMG-III): the genomes of soil and plant-associated and newly described type strains.</title>
        <authorList>
            <person name="Whitman W."/>
        </authorList>
    </citation>
    <scope>NUCLEOTIDE SEQUENCE [LARGE SCALE GENOMIC DNA]</scope>
    <source>
        <strain evidence="1 2">CECT 8525</strain>
    </source>
</reference>
<organism evidence="1 2">
    <name type="scientific">Paracoccus lutimaris</name>
    <dbReference type="NCBI Taxonomy" id="1490030"/>
    <lineage>
        <taxon>Bacteria</taxon>
        <taxon>Pseudomonadati</taxon>
        <taxon>Pseudomonadota</taxon>
        <taxon>Alphaproteobacteria</taxon>
        <taxon>Rhodobacterales</taxon>
        <taxon>Paracoccaceae</taxon>
        <taxon>Paracoccus</taxon>
    </lineage>
</organism>
<dbReference type="Gene3D" id="3.40.50.1000">
    <property type="entry name" value="HAD superfamily/HAD-like"/>
    <property type="match status" value="1"/>
</dbReference>
<dbReference type="SUPFAM" id="SSF56784">
    <property type="entry name" value="HAD-like"/>
    <property type="match status" value="1"/>
</dbReference>
<comment type="caution">
    <text evidence="1">The sequence shown here is derived from an EMBL/GenBank/DDBJ whole genome shotgun (WGS) entry which is preliminary data.</text>
</comment>
<proteinExistence type="predicted"/>
<dbReference type="InterPro" id="IPR036412">
    <property type="entry name" value="HAD-like_sf"/>
</dbReference>
<dbReference type="PANTHER" id="PTHR43611">
    <property type="entry name" value="ALPHA-D-GLUCOSE 1-PHOSPHATE PHOSPHATASE"/>
    <property type="match status" value="1"/>
</dbReference>
<dbReference type="OrthoDB" id="9807742at2"/>
<evidence type="ECO:0000313" key="2">
    <source>
        <dbReference type="Proteomes" id="UP000253345"/>
    </source>
</evidence>
<evidence type="ECO:0000313" key="1">
    <source>
        <dbReference type="EMBL" id="RCW83957.1"/>
    </source>
</evidence>
<accession>A0A368YYA8</accession>
<keyword evidence="2" id="KW-1185">Reference proteome</keyword>
<dbReference type="AlphaFoldDB" id="A0A368YYA8"/>
<dbReference type="SFLD" id="SFLDG01129">
    <property type="entry name" value="C1.5:_HAD__Beta-PGM__Phosphata"/>
    <property type="match status" value="1"/>
</dbReference>
<dbReference type="NCBIfam" id="TIGR01509">
    <property type="entry name" value="HAD-SF-IA-v3"/>
    <property type="match status" value="1"/>
</dbReference>